<dbReference type="InterPro" id="IPR014548">
    <property type="entry name" value="Ac_Trasf"/>
</dbReference>
<keyword evidence="6 7" id="KW-0012">Acyltransferase</keyword>
<keyword evidence="4" id="KW-0808">Transferase</keyword>
<comment type="caution">
    <text evidence="7">The sequence shown here is derived from an EMBL/GenBank/DDBJ whole genome shotgun (WGS) entry which is preliminary data.</text>
</comment>
<dbReference type="InterPro" id="IPR004960">
    <property type="entry name" value="LipA_acyltrans"/>
</dbReference>
<evidence type="ECO:0000256" key="6">
    <source>
        <dbReference type="ARBA" id="ARBA00023315"/>
    </source>
</evidence>
<dbReference type="PIRSF" id="PIRSF028561">
    <property type="entry name" value="Ac_Trasf"/>
    <property type="match status" value="1"/>
</dbReference>
<name>A0ABU1RT87_9GAMM</name>
<comment type="subcellular location">
    <subcellularLocation>
        <location evidence="1">Cell inner membrane</location>
    </subcellularLocation>
</comment>
<dbReference type="RefSeq" id="WP_310093280.1">
    <property type="nucleotide sequence ID" value="NZ_JAVDTT010000002.1"/>
</dbReference>
<keyword evidence="5" id="KW-0472">Membrane</keyword>
<proteinExistence type="predicted"/>
<keyword evidence="8" id="KW-1185">Reference proteome</keyword>
<sequence>MSADWKQRPEGGGRFAIWLIRGIARHGGRSIARAFLYPITLYFLLVRGPERRASRTYLTRVLGRRAGLWSVARHIHTFAATILDRVFLLGGRFNGFDVRITGLPELHEVLDRRQGALLFGSHLGSFEVMRVLAQRRPDYKIRVVLDRAHNPAMTQLLDALNPEIAAGVIDAGQDGPSIAMAIKQATDEGALVALLVDRARPGEPALNAQFLGREAPFPTAPWLIASALKVPVVLAFGLYLDGHRYHLAFESFSDSIAVPRQQRAQAVLSLIQRYASRLEHHARAAPYNWFNFYDFWGNEDEGSTPFTAGAPRIVAIDHADADAAVQRRVAVRRGP</sequence>
<evidence type="ECO:0000256" key="5">
    <source>
        <dbReference type="ARBA" id="ARBA00023136"/>
    </source>
</evidence>
<evidence type="ECO:0000256" key="3">
    <source>
        <dbReference type="ARBA" id="ARBA00022519"/>
    </source>
</evidence>
<evidence type="ECO:0000256" key="4">
    <source>
        <dbReference type="ARBA" id="ARBA00022679"/>
    </source>
</evidence>
<evidence type="ECO:0000313" key="8">
    <source>
        <dbReference type="Proteomes" id="UP001254759"/>
    </source>
</evidence>
<dbReference type="PANTHER" id="PTHR30606:SF9">
    <property type="entry name" value="LIPID A BIOSYNTHESIS LAUROYLTRANSFERASE"/>
    <property type="match status" value="1"/>
</dbReference>
<keyword evidence="3" id="KW-0997">Cell inner membrane</keyword>
<dbReference type="EMBL" id="JAVDTT010000002">
    <property type="protein sequence ID" value="MDR6841983.1"/>
    <property type="molecule type" value="Genomic_DNA"/>
</dbReference>
<evidence type="ECO:0000313" key="7">
    <source>
        <dbReference type="EMBL" id="MDR6841983.1"/>
    </source>
</evidence>
<organism evidence="7 8">
    <name type="scientific">Pseudoxanthomonas sacheonensis</name>
    <dbReference type="NCBI Taxonomy" id="443615"/>
    <lineage>
        <taxon>Bacteria</taxon>
        <taxon>Pseudomonadati</taxon>
        <taxon>Pseudomonadota</taxon>
        <taxon>Gammaproteobacteria</taxon>
        <taxon>Lysobacterales</taxon>
        <taxon>Lysobacteraceae</taxon>
        <taxon>Pseudoxanthomonas</taxon>
    </lineage>
</organism>
<accession>A0ABU1RT87</accession>
<dbReference type="Proteomes" id="UP001254759">
    <property type="component" value="Unassembled WGS sequence"/>
</dbReference>
<evidence type="ECO:0000256" key="1">
    <source>
        <dbReference type="ARBA" id="ARBA00004533"/>
    </source>
</evidence>
<protein>
    <submittedName>
        <fullName evidence="7">LPLAT superfamily acyltransferase</fullName>
    </submittedName>
</protein>
<keyword evidence="2" id="KW-1003">Cell membrane</keyword>
<dbReference type="GO" id="GO:0016746">
    <property type="term" value="F:acyltransferase activity"/>
    <property type="evidence" value="ECO:0007669"/>
    <property type="project" value="UniProtKB-KW"/>
</dbReference>
<dbReference type="PANTHER" id="PTHR30606">
    <property type="entry name" value="LIPID A BIOSYNTHESIS LAUROYL ACYLTRANSFERASE"/>
    <property type="match status" value="1"/>
</dbReference>
<evidence type="ECO:0000256" key="2">
    <source>
        <dbReference type="ARBA" id="ARBA00022475"/>
    </source>
</evidence>
<dbReference type="CDD" id="cd07984">
    <property type="entry name" value="LPLAT_LABLAT-like"/>
    <property type="match status" value="1"/>
</dbReference>
<reference evidence="7 8" key="1">
    <citation type="submission" date="2023-07" db="EMBL/GenBank/DDBJ databases">
        <title>Sorghum-associated microbial communities from plants grown in Nebraska, USA.</title>
        <authorList>
            <person name="Schachtman D."/>
        </authorList>
    </citation>
    <scope>NUCLEOTIDE SEQUENCE [LARGE SCALE GENOMIC DNA]</scope>
    <source>
        <strain evidence="7 8">BE107</strain>
    </source>
</reference>
<gene>
    <name evidence="7" type="ORF">J2W94_002268</name>
</gene>
<dbReference type="Pfam" id="PF03279">
    <property type="entry name" value="Lip_A_acyltrans"/>
    <property type="match status" value="1"/>
</dbReference>